<protein>
    <recommendedName>
        <fullName evidence="4">Squalene cyclase C-terminal domain-containing protein</fullName>
    </recommendedName>
</protein>
<name>A0AAJ0X7C8_9GAMM</name>
<feature type="signal peptide" evidence="1">
    <location>
        <begin position="1"/>
        <end position="22"/>
    </location>
</feature>
<keyword evidence="3" id="KW-1185">Reference proteome</keyword>
<evidence type="ECO:0000256" key="1">
    <source>
        <dbReference type="SAM" id="SignalP"/>
    </source>
</evidence>
<evidence type="ECO:0008006" key="4">
    <source>
        <dbReference type="Google" id="ProtNLM"/>
    </source>
</evidence>
<feature type="chain" id="PRO_5042513034" description="Squalene cyclase C-terminal domain-containing protein" evidence="1">
    <location>
        <begin position="23"/>
        <end position="368"/>
    </location>
</feature>
<reference evidence="2" key="2">
    <citation type="journal article" date="2020" name="Microorganisms">
        <title>Osmotic Adaptation and Compatible Solute Biosynthesis of Phototrophic Bacteria as Revealed from Genome Analyses.</title>
        <authorList>
            <person name="Imhoff J.F."/>
            <person name="Rahn T."/>
            <person name="Kunzel S."/>
            <person name="Keller A."/>
            <person name="Neulinger S.C."/>
        </authorList>
    </citation>
    <scope>NUCLEOTIDE SEQUENCE</scope>
    <source>
        <strain evidence="2">DSM 11080</strain>
    </source>
</reference>
<organism evidence="2 3">
    <name type="scientific">Halochromatium glycolicum</name>
    <dbReference type="NCBI Taxonomy" id="85075"/>
    <lineage>
        <taxon>Bacteria</taxon>
        <taxon>Pseudomonadati</taxon>
        <taxon>Pseudomonadota</taxon>
        <taxon>Gammaproteobacteria</taxon>
        <taxon>Chromatiales</taxon>
        <taxon>Chromatiaceae</taxon>
        <taxon>Halochromatium</taxon>
    </lineage>
</organism>
<dbReference type="CDD" id="cd00688">
    <property type="entry name" value="ISOPREN_C2_like"/>
    <property type="match status" value="1"/>
</dbReference>
<dbReference type="Proteomes" id="UP001296776">
    <property type="component" value="Unassembled WGS sequence"/>
</dbReference>
<comment type="caution">
    <text evidence="2">The sequence shown here is derived from an EMBL/GenBank/DDBJ whole genome shotgun (WGS) entry which is preliminary data.</text>
</comment>
<gene>
    <name evidence="2" type="ORF">CKO40_00110</name>
</gene>
<reference evidence="2" key="1">
    <citation type="submission" date="2017-08" db="EMBL/GenBank/DDBJ databases">
        <authorList>
            <person name="Imhoff J.F."/>
            <person name="Rahn T."/>
            <person name="Kuenzel S."/>
            <person name="Neulinger S.C."/>
        </authorList>
    </citation>
    <scope>NUCLEOTIDE SEQUENCE</scope>
    <source>
        <strain evidence="2">DSM 11080</strain>
    </source>
</reference>
<dbReference type="EMBL" id="NRSJ01000001">
    <property type="protein sequence ID" value="MBK1702994.1"/>
    <property type="molecule type" value="Genomic_DNA"/>
</dbReference>
<dbReference type="AlphaFoldDB" id="A0AAJ0X7C8"/>
<sequence>MTTLLCVLALTASLTAPTLAAAATDEEAAANATTDLDPELEAELGRAIDLGITYLRGQQADDGAWSDSVGVTALALRAQLESPQAMPGDDPMIEKGVAFILKHVNDDGSISETNHNRNYNTAVAMTTLAATGEPKYEAVIADAQRFLQGLQLDEADGYEPSHNYYGGIGYGGDERPDLSNLYMALEAMKATDLDPDDPLWDKALTFVTRSQNNSETNDIEVSVDDGGFAYMPNYSPHGEGRSYGGMTSAGLLSLLFAGVDKTDPRVQAAYDWIRANYTVETNPNATGKQGLFYYYNAFAKAMAAYGEPLVTDTDGVSHDWRRDLGKRLLALQDADGSWVNKDSSRWWEGDPNLVTSWSLIALNHIHGR</sequence>
<evidence type="ECO:0000313" key="3">
    <source>
        <dbReference type="Proteomes" id="UP001296776"/>
    </source>
</evidence>
<proteinExistence type="predicted"/>
<evidence type="ECO:0000313" key="2">
    <source>
        <dbReference type="EMBL" id="MBK1702994.1"/>
    </source>
</evidence>
<dbReference type="Gene3D" id="1.50.10.20">
    <property type="match status" value="2"/>
</dbReference>
<keyword evidence="1" id="KW-0732">Signal</keyword>
<accession>A0AAJ0X7C8</accession>
<dbReference type="SUPFAM" id="SSF48239">
    <property type="entry name" value="Terpenoid cyclases/Protein prenyltransferases"/>
    <property type="match status" value="1"/>
</dbReference>
<dbReference type="InterPro" id="IPR008930">
    <property type="entry name" value="Terpenoid_cyclase/PrenylTrfase"/>
</dbReference>